<feature type="transmembrane region" description="Helical" evidence="1">
    <location>
        <begin position="93"/>
        <end position="112"/>
    </location>
</feature>
<dbReference type="AlphaFoldDB" id="A0A3D9UNB8"/>
<keyword evidence="1" id="KW-1133">Transmembrane helix</keyword>
<sequence length="117" mass="12483">MSGRAPRTLVVVQDKPSVSVSPLRAKLEHRSNPMVEALSRTPRVVPIVLFAVLVVAGLVLRGTVGGVLLTLAAAFVGWLAFLVWRQLTLPERLFRCAVLVLIAALAIVSYASDGLLG</sequence>
<keyword evidence="1" id="KW-0812">Transmembrane</keyword>
<dbReference type="Proteomes" id="UP000256253">
    <property type="component" value="Unassembled WGS sequence"/>
</dbReference>
<feature type="transmembrane region" description="Helical" evidence="1">
    <location>
        <begin position="66"/>
        <end position="84"/>
    </location>
</feature>
<comment type="caution">
    <text evidence="2">The sequence shown here is derived from an EMBL/GenBank/DDBJ whole genome shotgun (WGS) entry which is preliminary data.</text>
</comment>
<proteinExistence type="predicted"/>
<keyword evidence="1" id="KW-0472">Membrane</keyword>
<gene>
    <name evidence="2" type="ORF">DFJ65_1837</name>
</gene>
<evidence type="ECO:0000313" key="2">
    <source>
        <dbReference type="EMBL" id="REF30817.1"/>
    </source>
</evidence>
<dbReference type="EMBL" id="QTUA01000001">
    <property type="protein sequence ID" value="REF30817.1"/>
    <property type="molecule type" value="Genomic_DNA"/>
</dbReference>
<evidence type="ECO:0000313" key="3">
    <source>
        <dbReference type="Proteomes" id="UP000256253"/>
    </source>
</evidence>
<organism evidence="2 3">
    <name type="scientific">Calidifontibacter indicus</name>
    <dbReference type="NCBI Taxonomy" id="419650"/>
    <lineage>
        <taxon>Bacteria</taxon>
        <taxon>Bacillati</taxon>
        <taxon>Actinomycetota</taxon>
        <taxon>Actinomycetes</taxon>
        <taxon>Micrococcales</taxon>
        <taxon>Dermacoccaceae</taxon>
        <taxon>Calidifontibacter</taxon>
    </lineage>
</organism>
<protein>
    <submittedName>
        <fullName evidence="2">Uncharacterized protein</fullName>
    </submittedName>
</protein>
<keyword evidence="3" id="KW-1185">Reference proteome</keyword>
<feature type="transmembrane region" description="Helical" evidence="1">
    <location>
        <begin position="44"/>
        <end position="60"/>
    </location>
</feature>
<dbReference type="InterPro" id="IPR046549">
    <property type="entry name" value="DUF6703"/>
</dbReference>
<reference evidence="2 3" key="1">
    <citation type="submission" date="2018-08" db="EMBL/GenBank/DDBJ databases">
        <title>Sequencing the genomes of 1000 actinobacteria strains.</title>
        <authorList>
            <person name="Klenk H.-P."/>
        </authorList>
    </citation>
    <scope>NUCLEOTIDE SEQUENCE [LARGE SCALE GENOMIC DNA]</scope>
    <source>
        <strain evidence="2 3">DSM 22967</strain>
    </source>
</reference>
<dbReference type="Pfam" id="PF20444">
    <property type="entry name" value="DUF6703"/>
    <property type="match status" value="1"/>
</dbReference>
<name>A0A3D9UNB8_9MICO</name>
<accession>A0A3D9UNB8</accession>
<evidence type="ECO:0000256" key="1">
    <source>
        <dbReference type="SAM" id="Phobius"/>
    </source>
</evidence>